<keyword evidence="3 7" id="KW-0812">Transmembrane</keyword>
<evidence type="ECO:0000256" key="1">
    <source>
        <dbReference type="ARBA" id="ARBA00004651"/>
    </source>
</evidence>
<dbReference type="GO" id="GO:0005886">
    <property type="term" value="C:plasma membrane"/>
    <property type="evidence" value="ECO:0007669"/>
    <property type="project" value="UniProtKB-SubCell"/>
</dbReference>
<feature type="transmembrane region" description="Helical" evidence="7">
    <location>
        <begin position="329"/>
        <end position="351"/>
    </location>
</feature>
<evidence type="ECO:0000313" key="10">
    <source>
        <dbReference type="Proteomes" id="UP000239388"/>
    </source>
</evidence>
<protein>
    <recommendedName>
        <fullName evidence="8">SSD domain-containing protein</fullName>
    </recommendedName>
</protein>
<organism evidence="9 10">
    <name type="scientific">Blastopirellula marina</name>
    <dbReference type="NCBI Taxonomy" id="124"/>
    <lineage>
        <taxon>Bacteria</taxon>
        <taxon>Pseudomonadati</taxon>
        <taxon>Planctomycetota</taxon>
        <taxon>Planctomycetia</taxon>
        <taxon>Pirellulales</taxon>
        <taxon>Pirellulaceae</taxon>
        <taxon>Blastopirellula</taxon>
    </lineage>
</organism>
<dbReference type="OrthoDB" id="9809027at2"/>
<feature type="compositionally biased region" description="Basic and acidic residues" evidence="6">
    <location>
        <begin position="921"/>
        <end position="947"/>
    </location>
</feature>
<dbReference type="EMBL" id="PUIB01000025">
    <property type="protein sequence ID" value="PQO28347.1"/>
    <property type="molecule type" value="Genomic_DNA"/>
</dbReference>
<feature type="transmembrane region" description="Helical" evidence="7">
    <location>
        <begin position="26"/>
        <end position="49"/>
    </location>
</feature>
<evidence type="ECO:0000313" key="9">
    <source>
        <dbReference type="EMBL" id="PQO28347.1"/>
    </source>
</evidence>
<feature type="transmembrane region" description="Helical" evidence="7">
    <location>
        <begin position="769"/>
        <end position="789"/>
    </location>
</feature>
<feature type="transmembrane region" description="Helical" evidence="7">
    <location>
        <begin position="864"/>
        <end position="890"/>
    </location>
</feature>
<dbReference type="PANTHER" id="PTHR33406:SF13">
    <property type="entry name" value="MEMBRANE PROTEIN YDFJ"/>
    <property type="match status" value="1"/>
</dbReference>
<dbReference type="PROSITE" id="PS50156">
    <property type="entry name" value="SSD"/>
    <property type="match status" value="1"/>
</dbReference>
<feature type="transmembrane region" description="Helical" evidence="7">
    <location>
        <begin position="828"/>
        <end position="852"/>
    </location>
</feature>
<keyword evidence="5 7" id="KW-0472">Membrane</keyword>
<reference evidence="9 10" key="1">
    <citation type="submission" date="2018-02" db="EMBL/GenBank/DDBJ databases">
        <title>Comparative genomes isolates from brazilian mangrove.</title>
        <authorList>
            <person name="Araujo J.E."/>
            <person name="Taketani R.G."/>
            <person name="Silva M.C.P."/>
            <person name="Loureco M.V."/>
            <person name="Andreote F.D."/>
        </authorList>
    </citation>
    <scope>NUCLEOTIDE SEQUENCE [LARGE SCALE GENOMIC DNA]</scope>
    <source>
        <strain evidence="9 10">NAP PRIS-MGV</strain>
    </source>
</reference>
<evidence type="ECO:0000256" key="5">
    <source>
        <dbReference type="ARBA" id="ARBA00023136"/>
    </source>
</evidence>
<dbReference type="Gene3D" id="1.20.1640.10">
    <property type="entry name" value="Multidrug efflux transporter AcrB transmembrane domain"/>
    <property type="match status" value="2"/>
</dbReference>
<keyword evidence="4 7" id="KW-1133">Transmembrane helix</keyword>
<dbReference type="InterPro" id="IPR000731">
    <property type="entry name" value="SSD"/>
</dbReference>
<evidence type="ECO:0000256" key="2">
    <source>
        <dbReference type="ARBA" id="ARBA00022475"/>
    </source>
</evidence>
<dbReference type="Proteomes" id="UP000239388">
    <property type="component" value="Unassembled WGS sequence"/>
</dbReference>
<comment type="caution">
    <text evidence="9">The sequence shown here is derived from an EMBL/GenBank/DDBJ whole genome shotgun (WGS) entry which is preliminary data.</text>
</comment>
<dbReference type="AlphaFoldDB" id="A0A2S8F873"/>
<feature type="transmembrane region" description="Helical" evidence="7">
    <location>
        <begin position="743"/>
        <end position="762"/>
    </location>
</feature>
<dbReference type="RefSeq" id="WP_105358827.1">
    <property type="nucleotide sequence ID" value="NZ_PUIB01000025.1"/>
</dbReference>
<feature type="transmembrane region" description="Helical" evidence="7">
    <location>
        <begin position="428"/>
        <end position="451"/>
    </location>
</feature>
<evidence type="ECO:0000256" key="6">
    <source>
        <dbReference type="SAM" id="MobiDB-lite"/>
    </source>
</evidence>
<evidence type="ECO:0000256" key="3">
    <source>
        <dbReference type="ARBA" id="ARBA00022692"/>
    </source>
</evidence>
<dbReference type="InterPro" id="IPR050545">
    <property type="entry name" value="Mycobact_MmpL"/>
</dbReference>
<feature type="region of interest" description="Disordered" evidence="6">
    <location>
        <begin position="896"/>
        <end position="947"/>
    </location>
</feature>
<evidence type="ECO:0000259" key="8">
    <source>
        <dbReference type="PROSITE" id="PS50156"/>
    </source>
</evidence>
<keyword evidence="2" id="KW-1003">Cell membrane</keyword>
<sequence>MRPHNTETTEEKSLLSKPLAYGTRLIVRYPLLVLLIAFVASGASVFYAMNHLGFKTSRLDLINQHSHFNQLWREYLDQFGADDDVVVIIEGSGREEIVPALEDLYTQLTAEDQSFYAVLHERGLTKVREKGLHFLPESDLTKIDRQLQSLRPVMQGQWDSIGVGQMAYSLNQQMLLAQRQPDSPQAQMMATHAREQLDRLASNLLAAMGQGEPQGSVLVPPSDALSAMSQIDSDYFLANDGQLGLILLRLVKNEEEFAQGKEAIAELRRILDRFQVEYPGLKFGLTGLPVMENDEMERSQVDMTKASGISLVGVAFLFMAAFGGLRHPLLAVVALLVGIALSVGFTTVFVGHLNILSVSFGVILIGLGIDFGVHYVARYLKEAEDRRTDDALVQTARDIGPGIVTGGLTTAVAFFTASLTDFTGVAELGIIAGGGLLVCLLASMTVLPASIHLADRHRNRYQLPKPLHLDWWILPLLKTPKVTLFVALLGVGLLAIGTPKLRYDHNLLNLQPKGLDSVRWEEKLLNDTDRSVWFALSIAEDRETLLERKKKFEALPTVNRVEEIASLMPDSPPGKLAIIRDLNNRLAMLPENAPTLSIPPAAHLGQVLADSQRLLPVNDPDAQHTYRRIAQIRELLRGMPEPRYNAIITQFQQRSAGELLQWLHSLAAISNPDPPTAEDLPEALVTRFIGKNNQLLLRIYPNASIWDMDALEGFVHQVESVDPKVTGQPLQTFHASRQMQLSYIHAALYSLIAVMIILLIDFRSLTHTLLALTPVGLGMVMLFGVQGFADIPLNPANMIVLPLILGIGIDDGVHVVHDYRRQGRGYSLTASTATGVIITSLTTMIGFGALMLADHRGLASLGRVLTIGVACCLFTSLIVLPCLLTLLAVWRRPVPTSDEEETAPARERPRGRKLATLPDDPSLHPHKDPASEPRESRDLSHNHPLDR</sequence>
<feature type="transmembrane region" description="Helical" evidence="7">
    <location>
        <begin position="795"/>
        <end position="816"/>
    </location>
</feature>
<feature type="transmembrane region" description="Helical" evidence="7">
    <location>
        <begin position="358"/>
        <end position="377"/>
    </location>
</feature>
<dbReference type="Pfam" id="PF03176">
    <property type="entry name" value="MMPL"/>
    <property type="match status" value="2"/>
</dbReference>
<accession>A0A2S8F873</accession>
<feature type="transmembrane region" description="Helical" evidence="7">
    <location>
        <begin position="306"/>
        <end position="323"/>
    </location>
</feature>
<proteinExistence type="predicted"/>
<dbReference type="SUPFAM" id="SSF82866">
    <property type="entry name" value="Multidrug efflux transporter AcrB transmembrane domain"/>
    <property type="match status" value="2"/>
</dbReference>
<dbReference type="PANTHER" id="PTHR33406">
    <property type="entry name" value="MEMBRANE PROTEIN MJ1562-RELATED"/>
    <property type="match status" value="1"/>
</dbReference>
<dbReference type="InterPro" id="IPR004869">
    <property type="entry name" value="MMPL_dom"/>
</dbReference>
<gene>
    <name evidence="9" type="ORF">C5Y98_25990</name>
</gene>
<name>A0A2S8F873_9BACT</name>
<evidence type="ECO:0000256" key="4">
    <source>
        <dbReference type="ARBA" id="ARBA00022989"/>
    </source>
</evidence>
<feature type="transmembrane region" description="Helical" evidence="7">
    <location>
        <begin position="472"/>
        <end position="496"/>
    </location>
</feature>
<comment type="subcellular location">
    <subcellularLocation>
        <location evidence="1">Cell membrane</location>
        <topology evidence="1">Multi-pass membrane protein</topology>
    </subcellularLocation>
</comment>
<feature type="domain" description="SSD" evidence="8">
    <location>
        <begin position="329"/>
        <end position="453"/>
    </location>
</feature>
<evidence type="ECO:0000256" key="7">
    <source>
        <dbReference type="SAM" id="Phobius"/>
    </source>
</evidence>